<dbReference type="PIRSF" id="PIRSF018008">
    <property type="entry name" value="UCP018008"/>
    <property type="match status" value="1"/>
</dbReference>
<accession>A0A6A8A847</accession>
<name>A0A6A8A847_9HYPH</name>
<dbReference type="InterPro" id="IPR007362">
    <property type="entry name" value="DUF429"/>
</dbReference>
<dbReference type="InterPro" id="IPR008306">
    <property type="entry name" value="UCP018008"/>
</dbReference>
<organism evidence="1 2">
    <name type="scientific">Endobacterium cereale</name>
    <dbReference type="NCBI Taxonomy" id="2663029"/>
    <lineage>
        <taxon>Bacteria</taxon>
        <taxon>Pseudomonadati</taxon>
        <taxon>Pseudomonadota</taxon>
        <taxon>Alphaproteobacteria</taxon>
        <taxon>Hyphomicrobiales</taxon>
        <taxon>Rhizobiaceae</taxon>
        <taxon>Endobacterium</taxon>
    </lineage>
</organism>
<dbReference type="Proteomes" id="UP000435138">
    <property type="component" value="Unassembled WGS sequence"/>
</dbReference>
<gene>
    <name evidence="1" type="ORF">GAO09_04975</name>
</gene>
<keyword evidence="2" id="KW-1185">Reference proteome</keyword>
<sequence>MTRRKEREALKVVLGIDAAWTATQPSGVALAVEGPLGWKLSAVAASYEAFTSQVIDVQRKKPRGSMPEPSALLAAATSLVGAPVTLVAIDMPLSRLPIVSRRVSDNKVSSLYGARHAGTHTPSALRPGRLSDDLTKGFAREGYPLITSGGTLPALIEVYPHPALIELAVANRRLPYKHGKARAYWPEDDRLTRRRKLYEVWGGIIELLETRIRGVATALTLPDLGCRGYELKAFEDALDAVVCAWVGVRVLDGTAKPYGDDTSAIWIPNQGA</sequence>
<dbReference type="Pfam" id="PF04250">
    <property type="entry name" value="DUF429"/>
    <property type="match status" value="1"/>
</dbReference>
<proteinExistence type="predicted"/>
<dbReference type="AlphaFoldDB" id="A0A6A8A847"/>
<protein>
    <submittedName>
        <fullName evidence="1">DUF429 domain-containing protein</fullName>
    </submittedName>
</protein>
<dbReference type="EMBL" id="WIXI01000031">
    <property type="protein sequence ID" value="MQY45416.1"/>
    <property type="molecule type" value="Genomic_DNA"/>
</dbReference>
<evidence type="ECO:0000313" key="2">
    <source>
        <dbReference type="Proteomes" id="UP000435138"/>
    </source>
</evidence>
<reference evidence="1 2" key="1">
    <citation type="submission" date="2019-11" db="EMBL/GenBank/DDBJ databases">
        <title>Genome analysis of Rhizobacterium cereale a novel genus and species isolated from maize roots in North Spain.</title>
        <authorList>
            <person name="Menendez E."/>
            <person name="Flores-Felix J.D."/>
            <person name="Ramirez-Bahena M.-H."/>
            <person name="Igual J.M."/>
            <person name="Garcia-Fraile P."/>
            <person name="Peix A."/>
            <person name="Velazquez E."/>
        </authorList>
    </citation>
    <scope>NUCLEOTIDE SEQUENCE [LARGE SCALE GENOMIC DNA]</scope>
    <source>
        <strain evidence="1 2">RZME27</strain>
    </source>
</reference>
<evidence type="ECO:0000313" key="1">
    <source>
        <dbReference type="EMBL" id="MQY45416.1"/>
    </source>
</evidence>
<comment type="caution">
    <text evidence="1">The sequence shown here is derived from an EMBL/GenBank/DDBJ whole genome shotgun (WGS) entry which is preliminary data.</text>
</comment>